<gene>
    <name evidence="1" type="ORF">DAH51_15105</name>
</gene>
<protein>
    <recommendedName>
        <fullName evidence="3">MarR family transcriptional regulator</fullName>
    </recommendedName>
</protein>
<reference evidence="1 2" key="1">
    <citation type="submission" date="2018-07" db="EMBL/GenBank/DDBJ databases">
        <title>Genomic and Epidemiologic Investigation of an Indolent Hospital Outbreak.</title>
        <authorList>
            <person name="Johnson R.C."/>
            <person name="Deming C."/>
            <person name="Conlan S."/>
            <person name="Zellmer C.J."/>
            <person name="Michelin A.V."/>
            <person name="Lee-Lin S."/>
            <person name="Thomas P.J."/>
            <person name="Park M."/>
            <person name="Weingarten R.A."/>
            <person name="Less J."/>
            <person name="Dekker J.P."/>
            <person name="Frank K.M."/>
            <person name="Musser K.A."/>
            <person name="Mcquiston J.R."/>
            <person name="Henderson D.K."/>
            <person name="Lau A.F."/>
            <person name="Palmore T.N."/>
            <person name="Segre J.A."/>
        </authorList>
    </citation>
    <scope>NUCLEOTIDE SEQUENCE [LARGE SCALE GENOMIC DNA]</scope>
    <source>
        <strain evidence="1 2">SK-NIH.Env6_1116</strain>
    </source>
</reference>
<dbReference type="AlphaFoldDB" id="A0A430BSQ9"/>
<name>A0A430BSQ9_SPHYA</name>
<evidence type="ECO:0000313" key="2">
    <source>
        <dbReference type="Proteomes" id="UP000287401"/>
    </source>
</evidence>
<evidence type="ECO:0008006" key="3">
    <source>
        <dbReference type="Google" id="ProtNLM"/>
    </source>
</evidence>
<evidence type="ECO:0000313" key="1">
    <source>
        <dbReference type="EMBL" id="RSU55741.1"/>
    </source>
</evidence>
<accession>A0A430BSQ9</accession>
<proteinExistence type="predicted"/>
<dbReference type="Proteomes" id="UP000287401">
    <property type="component" value="Unassembled WGS sequence"/>
</dbReference>
<sequence>MSHQLSLIEHIALNFLATGGRATTAAIASTCGLMAGGRCLPQARNMLRRLQRRGHIANGYTAPGHYAVWSITDAGRKAVQS</sequence>
<dbReference type="RefSeq" id="WP_125998798.1">
    <property type="nucleotide sequence ID" value="NZ_CP115456.1"/>
</dbReference>
<comment type="caution">
    <text evidence="1">The sequence shown here is derived from an EMBL/GenBank/DDBJ whole genome shotgun (WGS) entry which is preliminary data.</text>
</comment>
<dbReference type="EMBL" id="QRAL01000016">
    <property type="protein sequence ID" value="RSU55741.1"/>
    <property type="molecule type" value="Genomic_DNA"/>
</dbReference>
<organism evidence="1 2">
    <name type="scientific">Sphingobium yanoikuyae</name>
    <name type="common">Sphingomonas yanoikuyae</name>
    <dbReference type="NCBI Taxonomy" id="13690"/>
    <lineage>
        <taxon>Bacteria</taxon>
        <taxon>Pseudomonadati</taxon>
        <taxon>Pseudomonadota</taxon>
        <taxon>Alphaproteobacteria</taxon>
        <taxon>Sphingomonadales</taxon>
        <taxon>Sphingomonadaceae</taxon>
        <taxon>Sphingobium</taxon>
    </lineage>
</organism>